<dbReference type="KEGG" id="spu:590022"/>
<feature type="transmembrane region" description="Helical" evidence="5">
    <location>
        <begin position="390"/>
        <end position="409"/>
    </location>
</feature>
<dbReference type="OrthoDB" id="10062876at2759"/>
<dbReference type="GO" id="GO:0015179">
    <property type="term" value="F:L-amino acid transmembrane transporter activity"/>
    <property type="evidence" value="ECO:0000318"/>
    <property type="project" value="GO_Central"/>
</dbReference>
<keyword evidence="3 5" id="KW-1133">Transmembrane helix</keyword>
<dbReference type="PANTHER" id="PTHR11785">
    <property type="entry name" value="AMINO ACID TRANSPORTER"/>
    <property type="match status" value="1"/>
</dbReference>
<organism evidence="6 7">
    <name type="scientific">Strongylocentrotus purpuratus</name>
    <name type="common">Purple sea urchin</name>
    <dbReference type="NCBI Taxonomy" id="7668"/>
    <lineage>
        <taxon>Eukaryota</taxon>
        <taxon>Metazoa</taxon>
        <taxon>Echinodermata</taxon>
        <taxon>Eleutherozoa</taxon>
        <taxon>Echinozoa</taxon>
        <taxon>Echinoidea</taxon>
        <taxon>Euechinoidea</taxon>
        <taxon>Echinacea</taxon>
        <taxon>Camarodonta</taxon>
        <taxon>Echinidea</taxon>
        <taxon>Strongylocentrotidae</taxon>
        <taxon>Strongylocentrotus</taxon>
    </lineage>
</organism>
<dbReference type="InParanoid" id="A0A7M7T5S7"/>
<dbReference type="Gene3D" id="1.20.1740.10">
    <property type="entry name" value="Amino acid/polyamine transporter I"/>
    <property type="match status" value="1"/>
</dbReference>
<evidence type="ECO:0000256" key="4">
    <source>
        <dbReference type="ARBA" id="ARBA00023136"/>
    </source>
</evidence>
<feature type="transmembrane region" description="Helical" evidence="5">
    <location>
        <begin position="127"/>
        <end position="144"/>
    </location>
</feature>
<dbReference type="PIRSF" id="PIRSF006060">
    <property type="entry name" value="AA_transporter"/>
    <property type="match status" value="1"/>
</dbReference>
<evidence type="ECO:0000256" key="1">
    <source>
        <dbReference type="ARBA" id="ARBA00004141"/>
    </source>
</evidence>
<keyword evidence="2 5" id="KW-0812">Transmembrane</keyword>
<dbReference type="GO" id="GO:0003333">
    <property type="term" value="P:amino acid transmembrane transport"/>
    <property type="evidence" value="ECO:0000318"/>
    <property type="project" value="GO_Central"/>
</dbReference>
<feature type="transmembrane region" description="Helical" evidence="5">
    <location>
        <begin position="355"/>
        <end position="378"/>
    </location>
</feature>
<evidence type="ECO:0000313" key="6">
    <source>
        <dbReference type="EnsemblMetazoa" id="XP_030855928"/>
    </source>
</evidence>
<dbReference type="Pfam" id="PF13520">
    <property type="entry name" value="AA_permease_2"/>
    <property type="match status" value="1"/>
</dbReference>
<dbReference type="Proteomes" id="UP000007110">
    <property type="component" value="Unassembled WGS sequence"/>
</dbReference>
<dbReference type="EnsemblMetazoa" id="XM_031000068">
    <property type="protein sequence ID" value="XP_030855928"/>
    <property type="gene ID" value="LOC590022"/>
</dbReference>
<feature type="transmembrane region" description="Helical" evidence="5">
    <location>
        <begin position="32"/>
        <end position="52"/>
    </location>
</feature>
<proteinExistence type="predicted"/>
<sequence length="422" mass="45252">MSINRRLSSSPSPSVVEHGGDKDGVRLIRQMTLIDCISIVIGIIIGGGIFISPKGVLVNTGSTGWALVVWVLCGVMSMFGGLCYAELGTTFTVSGGDFVYILDAFGPVPAFVRIWTRIVAVRTGSRAINSVSFAYYVLLPFYMGCEVPFVVTRLIGAALLVLIVIINSLSVPLTRKIQVATSFCKVLGLIAIVVAGVYQLIKGNTSNIETAFSEGSIKWKTLPLAFYSGLYAYSGWEFLPSIAEEIINPGRFRTIPLAIIISVAFITFVYVLANIAYFSVLNSTELLASSAVALDFGQRVFGNWSWILSVIVAISIAGNLNGGAITFARTLLVASREGHIPQVISMVHIDQKTPLPAAASLVPLVIPIIFVCCALFLVGMSVYSSPVDCGIGLAITLLGIPVYYVGVAWKNKPKWFTNAMGK</sequence>
<dbReference type="RefSeq" id="XP_030855928.1">
    <property type="nucleotide sequence ID" value="XM_031000068.1"/>
</dbReference>
<reference evidence="6" key="2">
    <citation type="submission" date="2021-01" db="UniProtKB">
        <authorList>
            <consortium name="EnsemblMetazoa"/>
        </authorList>
    </citation>
    <scope>IDENTIFICATION</scope>
</reference>
<evidence type="ECO:0000256" key="2">
    <source>
        <dbReference type="ARBA" id="ARBA00022692"/>
    </source>
</evidence>
<protein>
    <submittedName>
        <fullName evidence="6">Uncharacterized protein</fullName>
    </submittedName>
</protein>
<evidence type="ECO:0000256" key="5">
    <source>
        <dbReference type="SAM" id="Phobius"/>
    </source>
</evidence>
<evidence type="ECO:0000313" key="7">
    <source>
        <dbReference type="Proteomes" id="UP000007110"/>
    </source>
</evidence>
<feature type="transmembrane region" description="Helical" evidence="5">
    <location>
        <begin position="255"/>
        <end position="280"/>
    </location>
</feature>
<comment type="subcellular location">
    <subcellularLocation>
        <location evidence="1">Membrane</location>
        <topology evidence="1">Multi-pass membrane protein</topology>
    </subcellularLocation>
</comment>
<dbReference type="GO" id="GO:0016020">
    <property type="term" value="C:membrane"/>
    <property type="evidence" value="ECO:0007669"/>
    <property type="project" value="UniProtKB-SubCell"/>
</dbReference>
<name>A0A7M7T5S7_STRPU</name>
<dbReference type="OMA" id="FYMGCEV"/>
<dbReference type="InterPro" id="IPR002293">
    <property type="entry name" value="AA/rel_permease1"/>
</dbReference>
<dbReference type="InterPro" id="IPR050598">
    <property type="entry name" value="AminoAcid_Transporter"/>
</dbReference>
<dbReference type="GeneID" id="590022"/>
<dbReference type="FunFam" id="1.20.1740.10:FF:000184">
    <property type="entry name" value="Uncharacterized protein"/>
    <property type="match status" value="1"/>
</dbReference>
<dbReference type="AlphaFoldDB" id="A0A7M7T5S7"/>
<evidence type="ECO:0000256" key="3">
    <source>
        <dbReference type="ARBA" id="ARBA00022989"/>
    </source>
</evidence>
<feature type="transmembrane region" description="Helical" evidence="5">
    <location>
        <begin position="150"/>
        <end position="171"/>
    </location>
</feature>
<keyword evidence="7" id="KW-1185">Reference proteome</keyword>
<keyword evidence="4 5" id="KW-0472">Membrane</keyword>
<feature type="transmembrane region" description="Helical" evidence="5">
    <location>
        <begin position="306"/>
        <end position="334"/>
    </location>
</feature>
<reference evidence="7" key="1">
    <citation type="submission" date="2015-02" db="EMBL/GenBank/DDBJ databases">
        <title>Genome sequencing for Strongylocentrotus purpuratus.</title>
        <authorList>
            <person name="Murali S."/>
            <person name="Liu Y."/>
            <person name="Vee V."/>
            <person name="English A."/>
            <person name="Wang M."/>
            <person name="Skinner E."/>
            <person name="Han Y."/>
            <person name="Muzny D.M."/>
            <person name="Worley K.C."/>
            <person name="Gibbs R.A."/>
        </authorList>
    </citation>
    <scope>NUCLEOTIDE SEQUENCE</scope>
</reference>
<feature type="transmembrane region" description="Helical" evidence="5">
    <location>
        <begin position="64"/>
        <end position="85"/>
    </location>
</feature>
<accession>A0A7M7T5S7</accession>
<feature type="transmembrane region" description="Helical" evidence="5">
    <location>
        <begin position="183"/>
        <end position="201"/>
    </location>
</feature>
<dbReference type="PANTHER" id="PTHR11785:SF375">
    <property type="entry name" value="AMINO ACID TRANSPORTER"/>
    <property type="match status" value="1"/>
</dbReference>
<feature type="transmembrane region" description="Helical" evidence="5">
    <location>
        <begin position="221"/>
        <end position="243"/>
    </location>
</feature>